<accession>A0ABW9KLH3</accession>
<dbReference type="EMBL" id="JBJYXY010000001">
    <property type="protein sequence ID" value="MFN2976173.1"/>
    <property type="molecule type" value="Genomic_DNA"/>
</dbReference>
<proteinExistence type="predicted"/>
<organism evidence="2 3">
    <name type="scientific">Terriglobus aquaticus</name>
    <dbReference type="NCBI Taxonomy" id="940139"/>
    <lineage>
        <taxon>Bacteria</taxon>
        <taxon>Pseudomonadati</taxon>
        <taxon>Acidobacteriota</taxon>
        <taxon>Terriglobia</taxon>
        <taxon>Terriglobales</taxon>
        <taxon>Acidobacteriaceae</taxon>
        <taxon>Terriglobus</taxon>
    </lineage>
</organism>
<name>A0ABW9KLH3_9BACT</name>
<keyword evidence="3" id="KW-1185">Reference proteome</keyword>
<gene>
    <name evidence="2" type="ORF">ACK2TP_10400</name>
</gene>
<evidence type="ECO:0000313" key="3">
    <source>
        <dbReference type="Proteomes" id="UP001634747"/>
    </source>
</evidence>
<protein>
    <submittedName>
        <fullName evidence="2">DinB family protein</fullName>
    </submittedName>
</protein>
<sequence length="163" mass="18402">MSEHPLRVALLEQITALLDGGQAHVSFDDAVTDLPFAKQGIVPPGLPYSAWQLLEHLRIAQRDILDFSDNAANTYKPMAWPDDYWPKLPTPPHESAWQEAVDQIRTDRERFEALLQAGDLTTPFPWGQGQTLLREALLIADHNAYHLGEIVTVRRLLGEWKSA</sequence>
<evidence type="ECO:0000313" key="2">
    <source>
        <dbReference type="EMBL" id="MFN2976173.1"/>
    </source>
</evidence>
<dbReference type="RefSeq" id="WP_263412337.1">
    <property type="nucleotide sequence ID" value="NZ_BAABBH010000001.1"/>
</dbReference>
<feature type="domain" description="DinB-like" evidence="1">
    <location>
        <begin position="27"/>
        <end position="150"/>
    </location>
</feature>
<dbReference type="Proteomes" id="UP001634747">
    <property type="component" value="Unassembled WGS sequence"/>
</dbReference>
<reference evidence="2 3" key="1">
    <citation type="submission" date="2024-12" db="EMBL/GenBank/DDBJ databases">
        <authorList>
            <person name="Lee Y."/>
        </authorList>
    </citation>
    <scope>NUCLEOTIDE SEQUENCE [LARGE SCALE GENOMIC DNA]</scope>
    <source>
        <strain evidence="2 3">03SUJ4</strain>
    </source>
</reference>
<comment type="caution">
    <text evidence="2">The sequence shown here is derived from an EMBL/GenBank/DDBJ whole genome shotgun (WGS) entry which is preliminary data.</text>
</comment>
<evidence type="ECO:0000259" key="1">
    <source>
        <dbReference type="Pfam" id="PF12867"/>
    </source>
</evidence>
<dbReference type="Gene3D" id="1.20.120.450">
    <property type="entry name" value="dinb family like domain"/>
    <property type="match status" value="1"/>
</dbReference>
<dbReference type="InterPro" id="IPR024775">
    <property type="entry name" value="DinB-like"/>
</dbReference>
<dbReference type="SUPFAM" id="SSF109854">
    <property type="entry name" value="DinB/YfiT-like putative metalloenzymes"/>
    <property type="match status" value="1"/>
</dbReference>
<dbReference type="Pfam" id="PF12867">
    <property type="entry name" value="DinB_2"/>
    <property type="match status" value="1"/>
</dbReference>
<dbReference type="InterPro" id="IPR034660">
    <property type="entry name" value="DinB/YfiT-like"/>
</dbReference>